<feature type="domain" description="VOC" evidence="1">
    <location>
        <begin position="1"/>
        <end position="127"/>
    </location>
</feature>
<dbReference type="Pfam" id="PF00903">
    <property type="entry name" value="Glyoxalase"/>
    <property type="match status" value="1"/>
</dbReference>
<dbReference type="InterPro" id="IPR037523">
    <property type="entry name" value="VOC_core"/>
</dbReference>
<keyword evidence="3" id="KW-1185">Reference proteome</keyword>
<dbReference type="SUPFAM" id="SSF54593">
    <property type="entry name" value="Glyoxalase/Bleomycin resistance protein/Dihydroxybiphenyl dioxygenase"/>
    <property type="match status" value="1"/>
</dbReference>
<evidence type="ECO:0000313" key="2">
    <source>
        <dbReference type="EMBL" id="MBA8951619.1"/>
    </source>
</evidence>
<gene>
    <name evidence="2" type="ORF">HNR61_003259</name>
</gene>
<evidence type="ECO:0000313" key="3">
    <source>
        <dbReference type="Proteomes" id="UP000572680"/>
    </source>
</evidence>
<dbReference type="EMBL" id="JACJIA010000004">
    <property type="protein sequence ID" value="MBA8951619.1"/>
    <property type="molecule type" value="Genomic_DNA"/>
</dbReference>
<reference evidence="2 3" key="1">
    <citation type="submission" date="2020-08" db="EMBL/GenBank/DDBJ databases">
        <title>Genomic Encyclopedia of Type Strains, Phase IV (KMG-IV): sequencing the most valuable type-strain genomes for metagenomic binning, comparative biology and taxonomic classification.</title>
        <authorList>
            <person name="Goeker M."/>
        </authorList>
    </citation>
    <scope>NUCLEOTIDE SEQUENCE [LARGE SCALE GENOMIC DNA]</scope>
    <source>
        <strain evidence="2 3">DSM 44197</strain>
    </source>
</reference>
<dbReference type="Gene3D" id="3.30.720.110">
    <property type="match status" value="1"/>
</dbReference>
<evidence type="ECO:0000259" key="1">
    <source>
        <dbReference type="PROSITE" id="PS51819"/>
    </source>
</evidence>
<dbReference type="PANTHER" id="PTHR34109">
    <property type="entry name" value="BNAUNNG04460D PROTEIN-RELATED"/>
    <property type="match status" value="1"/>
</dbReference>
<sequence>MSSVIPYVMVDSAKEYGEFLRSAFDAEVTNVLPLPSDPGRVMHAEARIGAGVVFFADSGAHGERCLTSPSEPVHVQLWATVPDADAVHERAVAAGARSAQEIVAQDDGTRMGGFVDPFGTLWWVSTRHPEATGTA</sequence>
<dbReference type="PROSITE" id="PS51819">
    <property type="entry name" value="VOC"/>
    <property type="match status" value="1"/>
</dbReference>
<dbReference type="RefSeq" id="WP_182843986.1">
    <property type="nucleotide sequence ID" value="NZ_BAAALP010000092.1"/>
</dbReference>
<dbReference type="AlphaFoldDB" id="A0A7W3LP07"/>
<name>A0A7W3LP07_ACTNM</name>
<dbReference type="PANTHER" id="PTHR34109:SF1">
    <property type="entry name" value="VOC DOMAIN-CONTAINING PROTEIN"/>
    <property type="match status" value="1"/>
</dbReference>
<proteinExistence type="predicted"/>
<dbReference type="InterPro" id="IPR029068">
    <property type="entry name" value="Glyas_Bleomycin-R_OHBP_Dase"/>
</dbReference>
<protein>
    <submittedName>
        <fullName evidence="2">PhnB protein</fullName>
    </submittedName>
</protein>
<organism evidence="2 3">
    <name type="scientific">Actinomadura namibiensis</name>
    <dbReference type="NCBI Taxonomy" id="182080"/>
    <lineage>
        <taxon>Bacteria</taxon>
        <taxon>Bacillati</taxon>
        <taxon>Actinomycetota</taxon>
        <taxon>Actinomycetes</taxon>
        <taxon>Streptosporangiales</taxon>
        <taxon>Thermomonosporaceae</taxon>
        <taxon>Actinomadura</taxon>
    </lineage>
</organism>
<comment type="caution">
    <text evidence="2">The sequence shown here is derived from an EMBL/GenBank/DDBJ whole genome shotgun (WGS) entry which is preliminary data.</text>
</comment>
<accession>A0A7W3LP07</accession>
<dbReference type="Proteomes" id="UP000572680">
    <property type="component" value="Unassembled WGS sequence"/>
</dbReference>
<dbReference type="Gene3D" id="3.30.720.120">
    <property type="match status" value="1"/>
</dbReference>
<dbReference type="InterPro" id="IPR004360">
    <property type="entry name" value="Glyas_Fos-R_dOase_dom"/>
</dbReference>